<dbReference type="Proteomes" id="UP000050786">
    <property type="component" value="Unassembled WGS sequence"/>
</dbReference>
<keyword evidence="2" id="KW-1185">Reference proteome</keyword>
<dbReference type="InterPro" id="IPR019587">
    <property type="entry name" value="Polyketide_cyclase/dehydratase"/>
</dbReference>
<reference evidence="2" key="1">
    <citation type="submission" date="2015-09" db="EMBL/GenBank/DDBJ databases">
        <authorList>
            <person name="Rodrigo-Torres L."/>
            <person name="Arahal D.R."/>
        </authorList>
    </citation>
    <scope>NUCLEOTIDE SEQUENCE [LARGE SCALE GENOMIC DNA]</scope>
    <source>
        <strain evidence="2">CECT 4293</strain>
    </source>
</reference>
<dbReference type="PANTHER" id="PTHR39332">
    <property type="entry name" value="BLL4707 PROTEIN"/>
    <property type="match status" value="1"/>
</dbReference>
<dbReference type="InterPro" id="IPR023393">
    <property type="entry name" value="START-like_dom_sf"/>
</dbReference>
<gene>
    <name evidence="1" type="ORF">RUM4293_02318</name>
</gene>
<dbReference type="RefSeq" id="WP_058273440.1">
    <property type="nucleotide sequence ID" value="NZ_CYPS01000036.1"/>
</dbReference>
<dbReference type="CDD" id="cd07821">
    <property type="entry name" value="PYR_PYL_RCAR_like"/>
    <property type="match status" value="1"/>
</dbReference>
<dbReference type="EMBL" id="CYPS01000036">
    <property type="protein sequence ID" value="CUH43423.1"/>
    <property type="molecule type" value="Genomic_DNA"/>
</dbReference>
<evidence type="ECO:0000313" key="2">
    <source>
        <dbReference type="Proteomes" id="UP000050786"/>
    </source>
</evidence>
<organism evidence="1 2">
    <name type="scientific">Ruegeria atlantica</name>
    <dbReference type="NCBI Taxonomy" id="81569"/>
    <lineage>
        <taxon>Bacteria</taxon>
        <taxon>Pseudomonadati</taxon>
        <taxon>Pseudomonadota</taxon>
        <taxon>Alphaproteobacteria</taxon>
        <taxon>Rhodobacterales</taxon>
        <taxon>Roseobacteraceae</taxon>
        <taxon>Ruegeria</taxon>
    </lineage>
</organism>
<name>A0A0P1E431_9RHOB</name>
<dbReference type="SUPFAM" id="SSF55961">
    <property type="entry name" value="Bet v1-like"/>
    <property type="match status" value="1"/>
</dbReference>
<dbReference type="PANTHER" id="PTHR39332:SF7">
    <property type="entry name" value="SRPBCC FAMILY PROTEIN"/>
    <property type="match status" value="1"/>
</dbReference>
<accession>A0A0P1E431</accession>
<proteinExistence type="predicted"/>
<sequence length="159" mass="17977">MIHHRKSLEIDARPESLWAILSRFMHIDEFAPQVASVDALTTGQDGVGSKRRCHFENGTSLVEEVTDWQVNKGYRVRLSEMPAMPLTQAHAAITIEPLANGHSRVVWSMDYQMKYGPLGWLMGQTLMKTMIGRVLESNLKALADKVQSVQIPDAQYAYY</sequence>
<dbReference type="Pfam" id="PF10604">
    <property type="entry name" value="Polyketide_cyc2"/>
    <property type="match status" value="1"/>
</dbReference>
<dbReference type="Gene3D" id="3.30.530.20">
    <property type="match status" value="1"/>
</dbReference>
<protein>
    <submittedName>
        <fullName evidence="1">Polyketide cyclase / dehydrase and lipid transport</fullName>
    </submittedName>
</protein>
<dbReference type="AlphaFoldDB" id="A0A0P1E431"/>
<evidence type="ECO:0000313" key="1">
    <source>
        <dbReference type="EMBL" id="CUH43423.1"/>
    </source>
</evidence>